<dbReference type="AlphaFoldDB" id="A0A1E3XII8"/>
<feature type="binding site" evidence="5">
    <location>
        <begin position="13"/>
        <end position="19"/>
    </location>
    <ligand>
        <name>NADP(+)</name>
        <dbReference type="ChEBI" id="CHEBI:58349"/>
    </ligand>
</feature>
<proteinExistence type="inferred from homology"/>
<dbReference type="PANTHER" id="PTHR43238:SF1">
    <property type="entry name" value="GDP-L-FUCOSE SYNTHASE"/>
    <property type="match status" value="1"/>
</dbReference>
<feature type="binding site" evidence="5">
    <location>
        <position position="158"/>
    </location>
    <ligand>
        <name>NADP(+)</name>
        <dbReference type="ChEBI" id="CHEBI:58349"/>
    </ligand>
</feature>
<dbReference type="EMBL" id="MAYW01000002">
    <property type="protein sequence ID" value="ODS34724.1"/>
    <property type="molecule type" value="Genomic_DNA"/>
</dbReference>
<dbReference type="GO" id="GO:0042351">
    <property type="term" value="P:'de novo' GDP-L-fucose biosynthetic process"/>
    <property type="evidence" value="ECO:0007669"/>
    <property type="project" value="UniProtKB-UniRule"/>
</dbReference>
<comment type="function">
    <text evidence="5">Catalyzes the two-step NADP-dependent conversion of GDP-4-dehydro-6-deoxy-D-mannose to GDP-fucose, involving an epimerase and a reductase reaction.</text>
</comment>
<evidence type="ECO:0000256" key="3">
    <source>
        <dbReference type="ARBA" id="ARBA00023002"/>
    </source>
</evidence>
<comment type="catalytic activity">
    <reaction evidence="5">
        <text>GDP-beta-L-fucose + NADP(+) = GDP-4-dehydro-alpha-D-rhamnose + NADPH + H(+)</text>
        <dbReference type="Rhea" id="RHEA:18885"/>
        <dbReference type="ChEBI" id="CHEBI:15378"/>
        <dbReference type="ChEBI" id="CHEBI:57273"/>
        <dbReference type="ChEBI" id="CHEBI:57783"/>
        <dbReference type="ChEBI" id="CHEBI:57964"/>
        <dbReference type="ChEBI" id="CHEBI:58349"/>
        <dbReference type="EC" id="1.1.1.271"/>
    </reaction>
</comment>
<accession>A0A1E3XII8</accession>
<dbReference type="UniPathway" id="UPA00128">
    <property type="reaction ID" value="UER00191"/>
</dbReference>
<comment type="pathway">
    <text evidence="5">Nucleotide-sugar biosynthesis; GDP-L-fucose biosynthesis via de novo pathway; GDP-L-fucose from GDP-alpha-D-mannose: step 2/2.</text>
</comment>
<keyword evidence="5" id="KW-0511">Multifunctional enzyme</keyword>
<dbReference type="InterPro" id="IPR028614">
    <property type="entry name" value="GDP_fucose/colitose_synth"/>
</dbReference>
<dbReference type="GO" id="GO:0050577">
    <property type="term" value="F:GDP-L-fucose synthase activity"/>
    <property type="evidence" value="ECO:0007669"/>
    <property type="project" value="UniProtKB-UniRule"/>
</dbReference>
<feature type="binding site" evidence="5">
    <location>
        <position position="197"/>
    </location>
    <ligand>
        <name>NADP(+)</name>
        <dbReference type="ChEBI" id="CHEBI:58349"/>
    </ligand>
</feature>
<dbReference type="PANTHER" id="PTHR43238">
    <property type="entry name" value="GDP-L-FUCOSE SYNTHASE"/>
    <property type="match status" value="1"/>
</dbReference>
<evidence type="ECO:0000313" key="8">
    <source>
        <dbReference type="Proteomes" id="UP000094056"/>
    </source>
</evidence>
<evidence type="ECO:0000256" key="2">
    <source>
        <dbReference type="ARBA" id="ARBA00022857"/>
    </source>
</evidence>
<comment type="caution">
    <text evidence="7">The sequence shown here is derived from an EMBL/GenBank/DDBJ whole genome shotgun (WGS) entry which is preliminary data.</text>
</comment>
<dbReference type="InterPro" id="IPR001509">
    <property type="entry name" value="Epimerase_deHydtase"/>
</dbReference>
<evidence type="ECO:0000256" key="4">
    <source>
        <dbReference type="ARBA" id="ARBA00023235"/>
    </source>
</evidence>
<reference evidence="7 8" key="1">
    <citation type="submission" date="2016-07" db="EMBL/GenBank/DDBJ databases">
        <title>Draft genome of Scalindua rubra, obtained from a brine-seawater interface in the Red Sea, sheds light on salt adaptation in anammox bacteria.</title>
        <authorList>
            <person name="Speth D.R."/>
            <person name="Lagkouvardos I."/>
            <person name="Wang Y."/>
            <person name="Qian P.-Y."/>
            <person name="Dutilh B.E."/>
            <person name="Jetten M.S."/>
        </authorList>
    </citation>
    <scope>NUCLEOTIDE SEQUENCE [LARGE SCALE GENOMIC DNA]</scope>
    <source>
        <strain evidence="7">BSI-1</strain>
    </source>
</reference>
<feature type="active site" description="Proton donor/acceptor" evidence="5">
    <location>
        <position position="154"/>
    </location>
</feature>
<dbReference type="Proteomes" id="UP000094056">
    <property type="component" value="Unassembled WGS sequence"/>
</dbReference>
<name>A0A1E3XII8_9BACT</name>
<dbReference type="SUPFAM" id="SSF51735">
    <property type="entry name" value="NAD(P)-binding Rossmann-fold domains"/>
    <property type="match status" value="1"/>
</dbReference>
<feature type="binding site" evidence="5">
    <location>
        <position position="205"/>
    </location>
    <ligand>
        <name>substrate</name>
    </ligand>
</feature>
<evidence type="ECO:0000259" key="6">
    <source>
        <dbReference type="Pfam" id="PF01370"/>
    </source>
</evidence>
<dbReference type="EC" id="1.1.1.271" evidence="5"/>
<dbReference type="HAMAP" id="MF_00956">
    <property type="entry name" value="GDP_fucose_synth"/>
    <property type="match status" value="1"/>
</dbReference>
<evidence type="ECO:0000313" key="7">
    <source>
        <dbReference type="EMBL" id="ODS34724.1"/>
    </source>
</evidence>
<gene>
    <name evidence="7" type="primary">wcaG</name>
    <name evidence="5" type="synonym">fcl</name>
    <name evidence="7" type="ORF">SCARUB_00160</name>
</gene>
<dbReference type="Gene3D" id="3.40.50.720">
    <property type="entry name" value="NAD(P)-binding Rossmann-like Domain"/>
    <property type="match status" value="1"/>
</dbReference>
<dbReference type="InterPro" id="IPR036291">
    <property type="entry name" value="NAD(P)-bd_dom_sf"/>
</dbReference>
<keyword evidence="3 5" id="KW-0560">Oxidoreductase</keyword>
<evidence type="ECO:0000256" key="5">
    <source>
        <dbReference type="HAMAP-Rule" id="MF_00956"/>
    </source>
</evidence>
<keyword evidence="2 5" id="KW-0521">NADP</keyword>
<feature type="site" description="Important for catalytic activity" evidence="5">
    <location>
        <position position="127"/>
    </location>
</feature>
<keyword evidence="4 5" id="KW-0413">Isomerase</keyword>
<comment type="similarity">
    <text evidence="1 5">Belongs to the NAD(P)-dependent epimerase/dehydratase family. Fucose synthase subfamily.</text>
</comment>
<feature type="binding site" evidence="5">
    <location>
        <position position="216"/>
    </location>
    <ligand>
        <name>substrate</name>
    </ligand>
</feature>
<dbReference type="GO" id="GO:0016853">
    <property type="term" value="F:isomerase activity"/>
    <property type="evidence" value="ECO:0007669"/>
    <property type="project" value="UniProtKB-KW"/>
</dbReference>
<organism evidence="7 8">
    <name type="scientific">Candidatus Scalindua rubra</name>
    <dbReference type="NCBI Taxonomy" id="1872076"/>
    <lineage>
        <taxon>Bacteria</taxon>
        <taxon>Pseudomonadati</taxon>
        <taxon>Planctomycetota</taxon>
        <taxon>Candidatus Brocadiia</taxon>
        <taxon>Candidatus Brocadiales</taxon>
        <taxon>Candidatus Scalinduaceae</taxon>
        <taxon>Candidatus Scalindua</taxon>
    </lineage>
</organism>
<protein>
    <recommendedName>
        <fullName evidence="5">GDP-L-fucose synthase</fullName>
        <ecNumber evidence="5">1.1.1.271</ecNumber>
    </recommendedName>
    <alternativeName>
        <fullName evidence="5">GDP-4-keto-6-deoxy-D-mannose-3,5-epimerase-4-reductase</fullName>
    </alternativeName>
</protein>
<comment type="caution">
    <text evidence="5">Lacks conserved residue(s) required for the propagation of feature annotation.</text>
</comment>
<sequence>MNFWENKKVLVAGGAGFVGSHVVELLVEKGARTVVVDNLENGTLENLTHVRDEVEYIKGDLHNCDVCKNASRGMDVVLNVAAKVGGIDFNQKHPGTMFRDNALINTNMLEAARLNDVGRFLVVSSACVYPRFCRIPTPETEGFEGVPEPTNDGYGWSKRMAEFQAGAYAREFGMKIAIARPYNTYGPRDHFDSEKSHVIPALIKRVFDGENPLTVWGDGEQSRAFLYVTDLARGLLELTEKYGEADPINLGTDEEIKIKDLVSLILNLSGFNHKVYFDTSKPSGQPRRNCDNTKAMAKICFRAKVKLEEGLKKAIEWYVANQQK</sequence>
<dbReference type="Pfam" id="PF01370">
    <property type="entry name" value="Epimerase"/>
    <property type="match status" value="1"/>
</dbReference>
<evidence type="ECO:0000256" key="1">
    <source>
        <dbReference type="ARBA" id="ARBA00005959"/>
    </source>
</evidence>
<dbReference type="GO" id="GO:0070401">
    <property type="term" value="F:NADP+ binding"/>
    <property type="evidence" value="ECO:0007669"/>
    <property type="project" value="UniProtKB-UniRule"/>
</dbReference>
<feature type="binding site" evidence="5">
    <location>
        <position position="223"/>
    </location>
    <ligand>
        <name>substrate</name>
    </ligand>
</feature>
<feature type="domain" description="NAD-dependent epimerase/dehydratase" evidence="6">
    <location>
        <begin position="9"/>
        <end position="251"/>
    </location>
</feature>
<feature type="site" description="Important for catalytic activity" evidence="5">
    <location>
        <position position="125"/>
    </location>
</feature>
<dbReference type="Gene3D" id="3.90.25.10">
    <property type="entry name" value="UDP-galactose 4-epimerase, domain 1"/>
    <property type="match status" value="1"/>
</dbReference>